<dbReference type="Proteomes" id="UP000001261">
    <property type="component" value="Unassembled WGS sequence"/>
</dbReference>
<dbReference type="EMBL" id="GG704916">
    <property type="protein sequence ID" value="KJF61590.1"/>
    <property type="molecule type" value="Genomic_DNA"/>
</dbReference>
<dbReference type="RefSeq" id="XP_004446426.1">
    <property type="nucleotide sequence ID" value="XM_004446369.1"/>
</dbReference>
<sequence>MQVGRPKHPQDLTKVPTSRPRGKMACPLDPCPDINFWFLRNTHTASFSSLDLKQSGLSPPGPMSKSQIVKVISTTRKAFRPEREDLLSTNLAPNNSYTVKNETLERIRPCTMWKHAK</sequence>
<dbReference type="VEuPathDB" id="FungiDB:CIMG_13757"/>
<accession>A0A0D8JW87</accession>
<evidence type="ECO:0000313" key="3">
    <source>
        <dbReference type="Proteomes" id="UP000001261"/>
    </source>
</evidence>
<reference evidence="3" key="1">
    <citation type="journal article" date="2009" name="Genome Res.">
        <title>Comparative genomic analyses of the human fungal pathogens Coccidioides and their relatives.</title>
        <authorList>
            <person name="Sharpton T.J."/>
            <person name="Stajich J.E."/>
            <person name="Rounsley S.D."/>
            <person name="Gardner M.J."/>
            <person name="Wortman J.R."/>
            <person name="Jordar V.S."/>
            <person name="Maiti R."/>
            <person name="Kodira C.D."/>
            <person name="Neafsey D.E."/>
            <person name="Zeng Q."/>
            <person name="Hung C.-Y."/>
            <person name="McMahan C."/>
            <person name="Muszewska A."/>
            <person name="Grynberg M."/>
            <person name="Mandel M.A."/>
            <person name="Kellner E.M."/>
            <person name="Barker B.M."/>
            <person name="Galgiani J.N."/>
            <person name="Orbach M.J."/>
            <person name="Kirkland T.N."/>
            <person name="Cole G.T."/>
            <person name="Henn M.R."/>
            <person name="Birren B.W."/>
            <person name="Taylor J.W."/>
        </authorList>
    </citation>
    <scope>NUCLEOTIDE SEQUENCE [LARGE SCALE GENOMIC DNA]</scope>
    <source>
        <strain evidence="3">RS</strain>
    </source>
</reference>
<dbReference type="GeneID" id="24165384"/>
<feature type="region of interest" description="Disordered" evidence="1">
    <location>
        <begin position="1"/>
        <end position="24"/>
    </location>
</feature>
<reference evidence="3" key="2">
    <citation type="journal article" date="2010" name="Genome Res.">
        <title>Population genomic sequencing of Coccidioides fungi reveals recent hybridization and transposon control.</title>
        <authorList>
            <person name="Neafsey D.E."/>
            <person name="Barker B.M."/>
            <person name="Sharpton T.J."/>
            <person name="Stajich J.E."/>
            <person name="Park D.J."/>
            <person name="Whiston E."/>
            <person name="Hung C.-Y."/>
            <person name="McMahan C."/>
            <person name="White J."/>
            <person name="Sykes S."/>
            <person name="Heiman D."/>
            <person name="Young S."/>
            <person name="Zeng Q."/>
            <person name="Abouelleil A."/>
            <person name="Aftuck L."/>
            <person name="Bessette D."/>
            <person name="Brown A."/>
            <person name="FitzGerald M."/>
            <person name="Lui A."/>
            <person name="Macdonald J.P."/>
            <person name="Priest M."/>
            <person name="Orbach M.J."/>
            <person name="Galgiani J.N."/>
            <person name="Kirkland T.N."/>
            <person name="Cole G.T."/>
            <person name="Birren B.W."/>
            <person name="Henn M.R."/>
            <person name="Taylor J.W."/>
            <person name="Rounsley S.D."/>
        </authorList>
    </citation>
    <scope>GENOME REANNOTATION</scope>
    <source>
        <strain evidence="3">RS</strain>
    </source>
</reference>
<gene>
    <name evidence="2" type="ORF">CIMG_13757</name>
</gene>
<dbReference type="KEGG" id="cim:CIMG_13757"/>
<dbReference type="InParanoid" id="A0A0D8JW87"/>
<organism evidence="2 3">
    <name type="scientific">Coccidioides immitis (strain RS)</name>
    <name type="common">Valley fever fungus</name>
    <dbReference type="NCBI Taxonomy" id="246410"/>
    <lineage>
        <taxon>Eukaryota</taxon>
        <taxon>Fungi</taxon>
        <taxon>Dikarya</taxon>
        <taxon>Ascomycota</taxon>
        <taxon>Pezizomycotina</taxon>
        <taxon>Eurotiomycetes</taxon>
        <taxon>Eurotiomycetidae</taxon>
        <taxon>Onygenales</taxon>
        <taxon>Onygenaceae</taxon>
        <taxon>Coccidioides</taxon>
    </lineage>
</organism>
<keyword evidence="3" id="KW-1185">Reference proteome</keyword>
<evidence type="ECO:0000256" key="1">
    <source>
        <dbReference type="SAM" id="MobiDB-lite"/>
    </source>
</evidence>
<dbReference type="AlphaFoldDB" id="A0A0D8JW87"/>
<protein>
    <submittedName>
        <fullName evidence="2">Uncharacterized protein</fullName>
    </submittedName>
</protein>
<evidence type="ECO:0000313" key="2">
    <source>
        <dbReference type="EMBL" id="KJF61590.1"/>
    </source>
</evidence>
<proteinExistence type="predicted"/>
<name>A0A0D8JW87_COCIM</name>